<evidence type="ECO:0000256" key="1">
    <source>
        <dbReference type="SAM" id="MobiDB-lite"/>
    </source>
</evidence>
<name>A0ABZ2MD07_9BACT</name>
<dbReference type="RefSeq" id="WP_394822988.1">
    <property type="nucleotide sequence ID" value="NZ_CP089984.1"/>
</dbReference>
<evidence type="ECO:0000256" key="2">
    <source>
        <dbReference type="SAM" id="Phobius"/>
    </source>
</evidence>
<keyword evidence="2" id="KW-0472">Membrane</keyword>
<proteinExistence type="predicted"/>
<protein>
    <submittedName>
        <fullName evidence="3">Uncharacterized protein</fullName>
    </submittedName>
</protein>
<dbReference type="EMBL" id="CP089984">
    <property type="protein sequence ID" value="WXB20381.1"/>
    <property type="molecule type" value="Genomic_DNA"/>
</dbReference>
<accession>A0ABZ2MD07</accession>
<feature type="compositionally biased region" description="Gly residues" evidence="1">
    <location>
        <begin position="73"/>
        <end position="89"/>
    </location>
</feature>
<reference evidence="3 4" key="1">
    <citation type="submission" date="2021-12" db="EMBL/GenBank/DDBJ databases">
        <title>Discovery of the Pendulisporaceae a myxobacterial family with distinct sporulation behavior and unique specialized metabolism.</title>
        <authorList>
            <person name="Garcia R."/>
            <person name="Popoff A."/>
            <person name="Bader C.D."/>
            <person name="Loehr J."/>
            <person name="Walesch S."/>
            <person name="Walt C."/>
            <person name="Boldt J."/>
            <person name="Bunk B."/>
            <person name="Haeckl F.J.F.P.J."/>
            <person name="Gunesch A.P."/>
            <person name="Birkelbach J."/>
            <person name="Nuebel U."/>
            <person name="Pietschmann T."/>
            <person name="Bach T."/>
            <person name="Mueller R."/>
        </authorList>
    </citation>
    <scope>NUCLEOTIDE SEQUENCE [LARGE SCALE GENOMIC DNA]</scope>
    <source>
        <strain evidence="3 4">MSr11954</strain>
    </source>
</reference>
<organism evidence="3 4">
    <name type="scientific">Pendulispora albinea</name>
    <dbReference type="NCBI Taxonomy" id="2741071"/>
    <lineage>
        <taxon>Bacteria</taxon>
        <taxon>Pseudomonadati</taxon>
        <taxon>Myxococcota</taxon>
        <taxon>Myxococcia</taxon>
        <taxon>Myxococcales</taxon>
        <taxon>Sorangiineae</taxon>
        <taxon>Pendulisporaceae</taxon>
        <taxon>Pendulispora</taxon>
    </lineage>
</organism>
<keyword evidence="4" id="KW-1185">Reference proteome</keyword>
<feature type="region of interest" description="Disordered" evidence="1">
    <location>
        <begin position="70"/>
        <end position="160"/>
    </location>
</feature>
<keyword evidence="2" id="KW-1133">Transmembrane helix</keyword>
<feature type="compositionally biased region" description="Gly residues" evidence="1">
    <location>
        <begin position="103"/>
        <end position="134"/>
    </location>
</feature>
<sequence length="160" mass="15593">MRAFAIRHAVRISWAQVRRLFADRRGNSDLTTYMLLTAAGAAMVGLTVPSLFQSSDSAARTFKNQVDVLEKGANGGSSGGSGAGGGGSGWTVNVGKDGVNVSGPGGVSGSVGSGGVSVGSGGGGGGGGSSGGGKLNLTGSSQGLGQMQQSVDPQQTSLFR</sequence>
<feature type="transmembrane region" description="Helical" evidence="2">
    <location>
        <begin position="30"/>
        <end position="52"/>
    </location>
</feature>
<evidence type="ECO:0000313" key="3">
    <source>
        <dbReference type="EMBL" id="WXB20381.1"/>
    </source>
</evidence>
<gene>
    <name evidence="3" type="ORF">LZC94_36670</name>
</gene>
<dbReference type="Proteomes" id="UP001370348">
    <property type="component" value="Chromosome"/>
</dbReference>
<evidence type="ECO:0000313" key="4">
    <source>
        <dbReference type="Proteomes" id="UP001370348"/>
    </source>
</evidence>
<feature type="compositionally biased region" description="Polar residues" evidence="1">
    <location>
        <begin position="151"/>
        <end position="160"/>
    </location>
</feature>
<keyword evidence="2" id="KW-0812">Transmembrane</keyword>
<feature type="compositionally biased region" description="Low complexity" evidence="1">
    <location>
        <begin position="139"/>
        <end position="150"/>
    </location>
</feature>